<keyword evidence="5" id="KW-0862">Zinc</keyword>
<keyword evidence="8" id="KW-0472">Membrane</keyword>
<evidence type="ECO:0000313" key="11">
    <source>
        <dbReference type="Proteomes" id="UP000441389"/>
    </source>
</evidence>
<keyword evidence="4" id="KW-0378">Hydrolase</keyword>
<evidence type="ECO:0000259" key="9">
    <source>
        <dbReference type="Pfam" id="PF01551"/>
    </source>
</evidence>
<accession>A0A6I4IXD8</accession>
<dbReference type="Pfam" id="PF01551">
    <property type="entry name" value="Peptidase_M23"/>
    <property type="match status" value="1"/>
</dbReference>
<feature type="region of interest" description="Disordered" evidence="7">
    <location>
        <begin position="1"/>
        <end position="29"/>
    </location>
</feature>
<evidence type="ECO:0000256" key="6">
    <source>
        <dbReference type="ARBA" id="ARBA00023049"/>
    </source>
</evidence>
<dbReference type="SUPFAM" id="SSF51261">
    <property type="entry name" value="Duplicated hybrid motif"/>
    <property type="match status" value="1"/>
</dbReference>
<dbReference type="Gene3D" id="3.10.450.350">
    <property type="match status" value="1"/>
</dbReference>
<dbReference type="CDD" id="cd12797">
    <property type="entry name" value="M23_peptidase"/>
    <property type="match status" value="1"/>
</dbReference>
<evidence type="ECO:0000256" key="5">
    <source>
        <dbReference type="ARBA" id="ARBA00022833"/>
    </source>
</evidence>
<comment type="cofactor">
    <cofactor evidence="1">
        <name>Zn(2+)</name>
        <dbReference type="ChEBI" id="CHEBI:29105"/>
    </cofactor>
</comment>
<reference evidence="10 11" key="1">
    <citation type="submission" date="2019-12" db="EMBL/GenBank/DDBJ databases">
        <authorList>
            <person name="Huq M.A."/>
        </authorList>
    </citation>
    <scope>NUCLEOTIDE SEQUENCE [LARGE SCALE GENOMIC DNA]</scope>
    <source>
        <strain evidence="10 11">MAH-20</strain>
    </source>
</reference>
<evidence type="ECO:0000256" key="3">
    <source>
        <dbReference type="ARBA" id="ARBA00022723"/>
    </source>
</evidence>
<evidence type="ECO:0000256" key="7">
    <source>
        <dbReference type="SAM" id="MobiDB-lite"/>
    </source>
</evidence>
<dbReference type="PANTHER" id="PTHR21666">
    <property type="entry name" value="PEPTIDASE-RELATED"/>
    <property type="match status" value="1"/>
</dbReference>
<dbReference type="Gene3D" id="2.70.70.10">
    <property type="entry name" value="Glucose Permease (Domain IIA)"/>
    <property type="match status" value="1"/>
</dbReference>
<feature type="domain" description="M23ase beta-sheet core" evidence="9">
    <location>
        <begin position="314"/>
        <end position="410"/>
    </location>
</feature>
<keyword evidence="8" id="KW-0812">Transmembrane</keyword>
<dbReference type="GO" id="GO:0004222">
    <property type="term" value="F:metalloendopeptidase activity"/>
    <property type="evidence" value="ECO:0007669"/>
    <property type="project" value="TreeGrafter"/>
</dbReference>
<evidence type="ECO:0000256" key="8">
    <source>
        <dbReference type="SAM" id="Phobius"/>
    </source>
</evidence>
<dbReference type="Proteomes" id="UP000441389">
    <property type="component" value="Unassembled WGS sequence"/>
</dbReference>
<keyword evidence="2" id="KW-0645">Protease</keyword>
<keyword evidence="8" id="KW-1133">Transmembrane helix</keyword>
<dbReference type="RefSeq" id="WP_157025592.1">
    <property type="nucleotide sequence ID" value="NZ_WQMS01000001.1"/>
</dbReference>
<feature type="transmembrane region" description="Helical" evidence="8">
    <location>
        <begin position="37"/>
        <end position="59"/>
    </location>
</feature>
<comment type="caution">
    <text evidence="10">The sequence shown here is derived from an EMBL/GenBank/DDBJ whole genome shotgun (WGS) entry which is preliminary data.</text>
</comment>
<evidence type="ECO:0000256" key="4">
    <source>
        <dbReference type="ARBA" id="ARBA00022801"/>
    </source>
</evidence>
<dbReference type="InterPro" id="IPR050570">
    <property type="entry name" value="Cell_wall_metabolism_enzyme"/>
</dbReference>
<dbReference type="GO" id="GO:0046872">
    <property type="term" value="F:metal ion binding"/>
    <property type="evidence" value="ECO:0007669"/>
    <property type="project" value="UniProtKB-KW"/>
</dbReference>
<dbReference type="GO" id="GO:0006508">
    <property type="term" value="P:proteolysis"/>
    <property type="evidence" value="ECO:0007669"/>
    <property type="project" value="UniProtKB-KW"/>
</dbReference>
<sequence>MAGVVEDSWDPREWARSWTPSSERGRVQHGGFPPGLAGLHAGLGAAVLILLIGAAFAWFSRVPQGQPLASSSVVTPARASTGPTQVRRTLVLPQRSDLARALAVSGVPAEVAREVATAALPALAQSGDIRAVLTLTQLADGLRLDRLEASNGDSSGVVVERTHDGALSVSHVAAQLSRRIMVKHGTMDGDSFYSSAVAVGVPNSLISDFAKALAFDFNFQSEVAAGDAFEVAYAQSVNASGEAVGAPILLYASLTTESKSASVYRFAPDGGADEWFDSSGRSIVRALMRTPVDGARVTSKFGLRFHPILHFMKLHGGIDFAAPIGTPIYASGSGVIEWAAFKGANGNLVVLRHDNGWQTLYLHMNRFAPGIAPGARVSQGQQIGEIGTTGRSTGPHLHYEVHINGERVDPLGIQTEAGKTLEGAQLIAFEKLRDRIDVSRAAQTN</sequence>
<dbReference type="AlphaFoldDB" id="A0A6I4IXD8"/>
<keyword evidence="3" id="KW-0479">Metal-binding</keyword>
<dbReference type="EMBL" id="WQMS01000001">
    <property type="protein sequence ID" value="MVO76784.1"/>
    <property type="molecule type" value="Genomic_DNA"/>
</dbReference>
<keyword evidence="11" id="KW-1185">Reference proteome</keyword>
<organism evidence="10 11">
    <name type="scientific">Sphingomonas horti</name>
    <dbReference type="NCBI Taxonomy" id="2682842"/>
    <lineage>
        <taxon>Bacteria</taxon>
        <taxon>Pseudomonadati</taxon>
        <taxon>Pseudomonadota</taxon>
        <taxon>Alphaproteobacteria</taxon>
        <taxon>Sphingomonadales</taxon>
        <taxon>Sphingomonadaceae</taxon>
        <taxon>Sphingomonas</taxon>
    </lineage>
</organism>
<name>A0A6I4IXD8_9SPHN</name>
<dbReference type="PANTHER" id="PTHR21666:SF288">
    <property type="entry name" value="CELL DIVISION PROTEIN YTFB"/>
    <property type="match status" value="1"/>
</dbReference>
<protein>
    <submittedName>
        <fullName evidence="10">Peptidoglycan DD-metalloendopeptidase family protein</fullName>
    </submittedName>
</protein>
<evidence type="ECO:0000256" key="2">
    <source>
        <dbReference type="ARBA" id="ARBA00022670"/>
    </source>
</evidence>
<proteinExistence type="predicted"/>
<evidence type="ECO:0000313" key="10">
    <source>
        <dbReference type="EMBL" id="MVO76784.1"/>
    </source>
</evidence>
<dbReference type="InterPro" id="IPR011055">
    <property type="entry name" value="Dup_hybrid_motif"/>
</dbReference>
<keyword evidence="6" id="KW-0482">Metalloprotease</keyword>
<dbReference type="InterPro" id="IPR016047">
    <property type="entry name" value="M23ase_b-sheet_dom"/>
</dbReference>
<gene>
    <name evidence="10" type="ORF">GON01_02360</name>
</gene>
<evidence type="ECO:0000256" key="1">
    <source>
        <dbReference type="ARBA" id="ARBA00001947"/>
    </source>
</evidence>